<dbReference type="EMBL" id="KZ613905">
    <property type="protein sequence ID" value="PMD52352.1"/>
    <property type="molecule type" value="Genomic_DNA"/>
</dbReference>
<evidence type="ECO:0000256" key="1">
    <source>
        <dbReference type="SAM" id="MobiDB-lite"/>
    </source>
</evidence>
<proteinExistence type="predicted"/>
<dbReference type="AlphaFoldDB" id="A0A2J6SNK5"/>
<dbReference type="RefSeq" id="XP_024729256.1">
    <property type="nucleotide sequence ID" value="XM_024881624.1"/>
</dbReference>
<dbReference type="Proteomes" id="UP000235371">
    <property type="component" value="Unassembled WGS sequence"/>
</dbReference>
<reference evidence="2 3" key="1">
    <citation type="submission" date="2016-04" db="EMBL/GenBank/DDBJ databases">
        <title>A degradative enzymes factory behind the ericoid mycorrhizal symbiosis.</title>
        <authorList>
            <consortium name="DOE Joint Genome Institute"/>
            <person name="Martino E."/>
            <person name="Morin E."/>
            <person name="Grelet G."/>
            <person name="Kuo A."/>
            <person name="Kohler A."/>
            <person name="Daghino S."/>
            <person name="Barry K."/>
            <person name="Choi C."/>
            <person name="Cichocki N."/>
            <person name="Clum A."/>
            <person name="Copeland A."/>
            <person name="Hainaut M."/>
            <person name="Haridas S."/>
            <person name="Labutti K."/>
            <person name="Lindquist E."/>
            <person name="Lipzen A."/>
            <person name="Khouja H.-R."/>
            <person name="Murat C."/>
            <person name="Ohm R."/>
            <person name="Olson A."/>
            <person name="Spatafora J."/>
            <person name="Veneault-Fourrey C."/>
            <person name="Henrissat B."/>
            <person name="Grigoriev I."/>
            <person name="Martin F."/>
            <person name="Perotto S."/>
        </authorList>
    </citation>
    <scope>NUCLEOTIDE SEQUENCE [LARGE SCALE GENOMIC DNA]</scope>
    <source>
        <strain evidence="2 3">E</strain>
    </source>
</reference>
<evidence type="ECO:0000313" key="3">
    <source>
        <dbReference type="Proteomes" id="UP000235371"/>
    </source>
</evidence>
<feature type="region of interest" description="Disordered" evidence="1">
    <location>
        <begin position="135"/>
        <end position="170"/>
    </location>
</feature>
<organism evidence="2 3">
    <name type="scientific">Hyaloscypha bicolor E</name>
    <dbReference type="NCBI Taxonomy" id="1095630"/>
    <lineage>
        <taxon>Eukaryota</taxon>
        <taxon>Fungi</taxon>
        <taxon>Dikarya</taxon>
        <taxon>Ascomycota</taxon>
        <taxon>Pezizomycotina</taxon>
        <taxon>Leotiomycetes</taxon>
        <taxon>Helotiales</taxon>
        <taxon>Hyaloscyphaceae</taxon>
        <taxon>Hyaloscypha</taxon>
        <taxon>Hyaloscypha bicolor</taxon>
    </lineage>
</organism>
<feature type="compositionally biased region" description="Basic and acidic residues" evidence="1">
    <location>
        <begin position="161"/>
        <end position="170"/>
    </location>
</feature>
<name>A0A2J6SNK5_9HELO</name>
<dbReference type="InParanoid" id="A0A2J6SNK5"/>
<feature type="region of interest" description="Disordered" evidence="1">
    <location>
        <begin position="50"/>
        <end position="74"/>
    </location>
</feature>
<sequence length="170" mass="18845">MRIPTFTPLEVNVFVNARQVGPRLSSPPHIALLFFVAPSPPRQSIRLPQEFNQDKTNTAPGLSPPRDLKASSPSGISNSRGLLFCLFRDLLNVKADRAHLAFNSTSLSRFTFSSLRPGSITICDLNLPNRTSFQRLPPQEEPPGSCTIDSSHNVTRRRASRTHDAAGDWR</sequence>
<protein>
    <submittedName>
        <fullName evidence="2">Uncharacterized protein</fullName>
    </submittedName>
</protein>
<accession>A0A2J6SNK5</accession>
<gene>
    <name evidence="2" type="ORF">K444DRAFT_620006</name>
</gene>
<feature type="compositionally biased region" description="Polar residues" evidence="1">
    <location>
        <begin position="50"/>
        <end position="60"/>
    </location>
</feature>
<dbReference type="GeneID" id="36589701"/>
<keyword evidence="3" id="KW-1185">Reference proteome</keyword>
<evidence type="ECO:0000313" key="2">
    <source>
        <dbReference type="EMBL" id="PMD52352.1"/>
    </source>
</evidence>